<dbReference type="InterPro" id="IPR036426">
    <property type="entry name" value="Bulb-type_lectin_dom_sf"/>
</dbReference>
<comment type="caution">
    <text evidence="4">The sequence shown here is derived from an EMBL/GenBank/DDBJ whole genome shotgun (WGS) entry which is preliminary data.</text>
</comment>
<dbReference type="Proteomes" id="UP000642673">
    <property type="component" value="Unassembled WGS sequence"/>
</dbReference>
<dbReference type="InterPro" id="IPR001480">
    <property type="entry name" value="Bulb-type_lectin_dom"/>
</dbReference>
<proteinExistence type="predicted"/>
<evidence type="ECO:0000256" key="2">
    <source>
        <dbReference type="SAM" id="SignalP"/>
    </source>
</evidence>
<dbReference type="RefSeq" id="WP_190186604.1">
    <property type="nucleotide sequence ID" value="NZ_BMVP01000012.1"/>
</dbReference>
<dbReference type="Gene3D" id="2.90.10.10">
    <property type="entry name" value="Bulb-type lectin domain"/>
    <property type="match status" value="2"/>
</dbReference>
<feature type="domain" description="Bulb-type lectin" evidence="3">
    <location>
        <begin position="74"/>
        <end position="186"/>
    </location>
</feature>
<evidence type="ECO:0000259" key="3">
    <source>
        <dbReference type="PROSITE" id="PS50927"/>
    </source>
</evidence>
<accession>A0ABQ3F1J1</accession>
<name>A0ABQ3F1J1_9ACTN</name>
<keyword evidence="5" id="KW-1185">Reference proteome</keyword>
<evidence type="ECO:0000313" key="5">
    <source>
        <dbReference type="Proteomes" id="UP000642673"/>
    </source>
</evidence>
<dbReference type="SUPFAM" id="SSF51110">
    <property type="entry name" value="alpha-D-mannose-specific plant lectins"/>
    <property type="match status" value="2"/>
</dbReference>
<keyword evidence="2" id="KW-0732">Signal</keyword>
<dbReference type="EMBL" id="BMVP01000012">
    <property type="protein sequence ID" value="GHB74788.1"/>
    <property type="molecule type" value="Genomic_DNA"/>
</dbReference>
<gene>
    <name evidence="4" type="ORF">GCM10010347_51590</name>
</gene>
<evidence type="ECO:0000313" key="4">
    <source>
        <dbReference type="EMBL" id="GHB74788.1"/>
    </source>
</evidence>
<reference evidence="5" key="1">
    <citation type="journal article" date="2019" name="Int. J. Syst. Evol. Microbiol.">
        <title>The Global Catalogue of Microorganisms (GCM) 10K type strain sequencing project: providing services to taxonomists for standard genome sequencing and annotation.</title>
        <authorList>
            <consortium name="The Broad Institute Genomics Platform"/>
            <consortium name="The Broad Institute Genome Sequencing Center for Infectious Disease"/>
            <person name="Wu L."/>
            <person name="Ma J."/>
        </authorList>
    </citation>
    <scope>NUCLEOTIDE SEQUENCE [LARGE SCALE GENOMIC DNA]</scope>
    <source>
        <strain evidence="5">JCM 4738</strain>
    </source>
</reference>
<feature type="compositionally biased region" description="Low complexity" evidence="1">
    <location>
        <begin position="35"/>
        <end position="44"/>
    </location>
</feature>
<organism evidence="4 5">
    <name type="scientific">Streptomyces cirratus</name>
    <dbReference type="NCBI Taxonomy" id="68187"/>
    <lineage>
        <taxon>Bacteria</taxon>
        <taxon>Bacillati</taxon>
        <taxon>Actinomycetota</taxon>
        <taxon>Actinomycetes</taxon>
        <taxon>Kitasatosporales</taxon>
        <taxon>Streptomycetaceae</taxon>
        <taxon>Streptomyces</taxon>
    </lineage>
</organism>
<feature type="signal peptide" evidence="2">
    <location>
        <begin position="1"/>
        <end position="31"/>
    </location>
</feature>
<protein>
    <recommendedName>
        <fullName evidence="3">Bulb-type lectin domain-containing protein</fullName>
    </recommendedName>
</protein>
<feature type="chain" id="PRO_5045830448" description="Bulb-type lectin domain-containing protein" evidence="2">
    <location>
        <begin position="32"/>
        <end position="308"/>
    </location>
</feature>
<evidence type="ECO:0000256" key="1">
    <source>
        <dbReference type="SAM" id="MobiDB-lite"/>
    </source>
</evidence>
<dbReference type="Gene3D" id="2.90.10.30">
    <property type="match status" value="1"/>
</dbReference>
<feature type="region of interest" description="Disordered" evidence="1">
    <location>
        <begin position="35"/>
        <end position="54"/>
    </location>
</feature>
<dbReference type="PROSITE" id="PS50927">
    <property type="entry name" value="BULB_LECTIN"/>
    <property type="match status" value="1"/>
</dbReference>
<dbReference type="SMART" id="SM00108">
    <property type="entry name" value="B_lectin"/>
    <property type="match status" value="1"/>
</dbReference>
<dbReference type="InterPro" id="IPR006311">
    <property type="entry name" value="TAT_signal"/>
</dbReference>
<dbReference type="PROSITE" id="PS51318">
    <property type="entry name" value="TAT"/>
    <property type="match status" value="1"/>
</dbReference>
<sequence length="308" mass="32633">MTLNRKRAAWTGALIAAAVSAGVLVAPVAQAADGKTTGTTTVKVPAKKPHGGVPAKAAAKNQQRATALAATAGTVSLRPGDVLASNEYIETENGYLFMQPDGNLVLDHKAGAELWASGTYGNTGAYAVFQTDGNFVIYKKDGGPGKGGALWNSGTWGNPNGHLDFQDDANLVVYRANNSASWSTKTWKVGNNTLSGGQNLERGTWMSATNSILAQDNRGYFAVFYRGKDYGRGFWNYSPGAYTRMQTDGNLVTYKKDGGEGKGGAIWDTKTYGRNGAYLSFGAYDSTLVLHKATGEVLIDFVTGDSQQ</sequence>